<gene>
    <name evidence="1" type="ORF">Pan189_12630</name>
</gene>
<dbReference type="KEGG" id="svp:Pan189_12630"/>
<dbReference type="EMBL" id="CP036268">
    <property type="protein sequence ID" value="QDT36899.1"/>
    <property type="molecule type" value="Genomic_DNA"/>
</dbReference>
<protein>
    <submittedName>
        <fullName evidence="1">Uncharacterized protein</fullName>
    </submittedName>
</protein>
<evidence type="ECO:0000313" key="2">
    <source>
        <dbReference type="Proteomes" id="UP000317318"/>
    </source>
</evidence>
<evidence type="ECO:0000313" key="1">
    <source>
        <dbReference type="EMBL" id="QDT36899.1"/>
    </source>
</evidence>
<dbReference type="AlphaFoldDB" id="A0A517QZ25"/>
<proteinExistence type="predicted"/>
<keyword evidence="2" id="KW-1185">Reference proteome</keyword>
<accession>A0A517QZ25</accession>
<name>A0A517QZ25_9PLAN</name>
<dbReference type="Proteomes" id="UP000317318">
    <property type="component" value="Chromosome"/>
</dbReference>
<sequence>MTEYLRSWPQPLHKRTDTALPTWFGHQWHKRGSRLKRADCGPQIRRYGHVPLKDHALATESSLPVEPHSGVLLKLSSQMPPVGITERHRSRLWHNEHRTFTDAPWPRRRSLRLLLLNGQTNPTPAFGWPSERPYVGLRGTPVCFHGSIVASDRIGIEIAFSDSHRPSHGRAFKLHARTD</sequence>
<reference evidence="1 2" key="1">
    <citation type="submission" date="2019-02" db="EMBL/GenBank/DDBJ databases">
        <title>Deep-cultivation of Planctomycetes and their phenomic and genomic characterization uncovers novel biology.</title>
        <authorList>
            <person name="Wiegand S."/>
            <person name="Jogler M."/>
            <person name="Boedeker C."/>
            <person name="Pinto D."/>
            <person name="Vollmers J."/>
            <person name="Rivas-Marin E."/>
            <person name="Kohn T."/>
            <person name="Peeters S.H."/>
            <person name="Heuer A."/>
            <person name="Rast P."/>
            <person name="Oberbeckmann S."/>
            <person name="Bunk B."/>
            <person name="Jeske O."/>
            <person name="Meyerdierks A."/>
            <person name="Storesund J.E."/>
            <person name="Kallscheuer N."/>
            <person name="Luecker S."/>
            <person name="Lage O.M."/>
            <person name="Pohl T."/>
            <person name="Merkel B.J."/>
            <person name="Hornburger P."/>
            <person name="Mueller R.-W."/>
            <person name="Bruemmer F."/>
            <person name="Labrenz M."/>
            <person name="Spormann A.M."/>
            <person name="Op den Camp H."/>
            <person name="Overmann J."/>
            <person name="Amann R."/>
            <person name="Jetten M.S.M."/>
            <person name="Mascher T."/>
            <person name="Medema M.H."/>
            <person name="Devos D.P."/>
            <person name="Kaster A.-K."/>
            <person name="Ovreas L."/>
            <person name="Rohde M."/>
            <person name="Galperin M.Y."/>
            <person name="Jogler C."/>
        </authorList>
    </citation>
    <scope>NUCLEOTIDE SEQUENCE [LARGE SCALE GENOMIC DNA]</scope>
    <source>
        <strain evidence="1 2">Pan189</strain>
    </source>
</reference>
<organism evidence="1 2">
    <name type="scientific">Stratiformator vulcanicus</name>
    <dbReference type="NCBI Taxonomy" id="2527980"/>
    <lineage>
        <taxon>Bacteria</taxon>
        <taxon>Pseudomonadati</taxon>
        <taxon>Planctomycetota</taxon>
        <taxon>Planctomycetia</taxon>
        <taxon>Planctomycetales</taxon>
        <taxon>Planctomycetaceae</taxon>
        <taxon>Stratiformator</taxon>
    </lineage>
</organism>